<feature type="binding site" evidence="11">
    <location>
        <position position="154"/>
    </location>
    <ligand>
        <name>thiamine diphosphate</name>
        <dbReference type="ChEBI" id="CHEBI:58937"/>
    </ligand>
</feature>
<evidence type="ECO:0000256" key="13">
    <source>
        <dbReference type="PIRSR" id="PIRSR605478-5"/>
    </source>
</evidence>
<feature type="binding site" evidence="10">
    <location>
        <position position="350"/>
    </location>
    <ligand>
        <name>substrate</name>
    </ligand>
</feature>
<evidence type="ECO:0000256" key="1">
    <source>
        <dbReference type="ARBA" id="ARBA00007131"/>
    </source>
</evidence>
<dbReference type="FunFam" id="3.40.50.970:FF:000003">
    <property type="entry name" value="Transketolase"/>
    <property type="match status" value="1"/>
</dbReference>
<evidence type="ECO:0000256" key="5">
    <source>
        <dbReference type="ARBA" id="ARBA00022842"/>
    </source>
</evidence>
<reference evidence="15 16" key="1">
    <citation type="submission" date="2019-09" db="EMBL/GenBank/DDBJ databases">
        <title>Polymorphobacter sp. isolated from a lake in China.</title>
        <authorList>
            <person name="Liu Z."/>
        </authorList>
    </citation>
    <scope>NUCLEOTIDE SEQUENCE [LARGE SCALE GENOMIC DNA]</scope>
    <source>
        <strain evidence="15 16">D40P</strain>
    </source>
</reference>
<dbReference type="PANTHER" id="PTHR43522:SF2">
    <property type="entry name" value="TRANSKETOLASE 1-RELATED"/>
    <property type="match status" value="1"/>
</dbReference>
<dbReference type="InterPro" id="IPR055152">
    <property type="entry name" value="Transketolase-like_C_2"/>
</dbReference>
<comment type="caution">
    <text evidence="15">The sequence shown here is derived from an EMBL/GenBank/DDBJ whole genome shotgun (WGS) entry which is preliminary data.</text>
</comment>
<dbReference type="Gene3D" id="3.40.50.970">
    <property type="match status" value="2"/>
</dbReference>
<comment type="similarity">
    <text evidence="1">Belongs to the transketolase family.</text>
</comment>
<dbReference type="GO" id="GO:0006098">
    <property type="term" value="P:pentose-phosphate shunt"/>
    <property type="evidence" value="ECO:0007669"/>
    <property type="project" value="TreeGrafter"/>
</dbReference>
<feature type="binding site" evidence="11">
    <location>
        <position position="183"/>
    </location>
    <ligand>
        <name>thiamine diphosphate</name>
        <dbReference type="ChEBI" id="CHEBI:58937"/>
    </ligand>
</feature>
<dbReference type="CDD" id="cd02012">
    <property type="entry name" value="TPP_TK"/>
    <property type="match status" value="1"/>
</dbReference>
<dbReference type="FunFam" id="3.40.50.970:FF:000004">
    <property type="entry name" value="Transketolase"/>
    <property type="match status" value="1"/>
</dbReference>
<feature type="site" description="Important for catalytic activity" evidence="13">
    <location>
        <position position="257"/>
    </location>
</feature>
<dbReference type="SMART" id="SM00861">
    <property type="entry name" value="Transket_pyr"/>
    <property type="match status" value="1"/>
</dbReference>
<dbReference type="InterPro" id="IPR005474">
    <property type="entry name" value="Transketolase_N"/>
</dbReference>
<feature type="domain" description="Transketolase-like pyrimidine-binding" evidence="14">
    <location>
        <begin position="347"/>
        <end position="518"/>
    </location>
</feature>
<dbReference type="Gene3D" id="3.40.50.920">
    <property type="match status" value="1"/>
</dbReference>
<feature type="binding site" evidence="11">
    <location>
        <position position="430"/>
    </location>
    <ligand>
        <name>thiamine diphosphate</name>
        <dbReference type="ChEBI" id="CHEBI:58937"/>
    </ligand>
</feature>
<dbReference type="Pfam" id="PF00456">
    <property type="entry name" value="Transketolase_N"/>
    <property type="match status" value="1"/>
</dbReference>
<dbReference type="EC" id="2.2.1.1" evidence="2 8"/>
<comment type="cofactor">
    <cofactor evidence="12">
        <name>Mg(2+)</name>
        <dbReference type="ChEBI" id="CHEBI:18420"/>
    </cofactor>
    <text evidence="12">Binds 1 Mg(2+) ion per subunit. Can also utilize other divalent metal cations, such as Ca(2+), Mn(2+) and Co(2+).</text>
</comment>
<evidence type="ECO:0000256" key="4">
    <source>
        <dbReference type="ARBA" id="ARBA00022723"/>
    </source>
</evidence>
<evidence type="ECO:0000259" key="14">
    <source>
        <dbReference type="SMART" id="SM00861"/>
    </source>
</evidence>
<dbReference type="AlphaFoldDB" id="A0A7C9GQ89"/>
<dbReference type="InterPro" id="IPR029061">
    <property type="entry name" value="THDP-binding"/>
</dbReference>
<feature type="binding site" evidence="11">
    <location>
        <position position="66"/>
    </location>
    <ligand>
        <name>thiamine diphosphate</name>
        <dbReference type="ChEBI" id="CHEBI:58937"/>
    </ligand>
</feature>
<feature type="binding site" evidence="12">
    <location>
        <position position="183"/>
    </location>
    <ligand>
        <name>Mg(2+)</name>
        <dbReference type="ChEBI" id="CHEBI:18420"/>
    </ligand>
</feature>
<dbReference type="OrthoDB" id="8732661at2"/>
<evidence type="ECO:0000256" key="12">
    <source>
        <dbReference type="PIRSR" id="PIRSR605478-4"/>
    </source>
</evidence>
<dbReference type="SUPFAM" id="SSF52922">
    <property type="entry name" value="TK C-terminal domain-like"/>
    <property type="match status" value="1"/>
</dbReference>
<evidence type="ECO:0000256" key="2">
    <source>
        <dbReference type="ARBA" id="ARBA00013152"/>
    </source>
</evidence>
<dbReference type="Pfam" id="PF22613">
    <property type="entry name" value="Transketolase_C_1"/>
    <property type="match status" value="1"/>
</dbReference>
<feature type="binding site" evidence="10">
    <location>
        <position position="257"/>
    </location>
    <ligand>
        <name>substrate</name>
    </ligand>
</feature>
<dbReference type="Proteomes" id="UP000481327">
    <property type="component" value="Unassembled WGS sequence"/>
</dbReference>
<feature type="binding site" evidence="12">
    <location>
        <position position="185"/>
    </location>
    <ligand>
        <name>Mg(2+)</name>
        <dbReference type="ChEBI" id="CHEBI:18420"/>
    </ligand>
</feature>
<name>A0A7C9GQ89_9SPHN</name>
<dbReference type="CDD" id="cd07033">
    <property type="entry name" value="TPP_PYR_DXS_TK_like"/>
    <property type="match status" value="1"/>
</dbReference>
<gene>
    <name evidence="15" type="primary">tkt</name>
    <name evidence="15" type="ORF">F3168_03445</name>
</gene>
<feature type="active site" description="Proton donor" evidence="9">
    <location>
        <position position="404"/>
    </location>
</feature>
<evidence type="ECO:0000313" key="15">
    <source>
        <dbReference type="EMBL" id="MQT16311.1"/>
    </source>
</evidence>
<protein>
    <recommendedName>
        <fullName evidence="2 8">Transketolase</fullName>
        <ecNumber evidence="2 8">2.2.1.1</ecNumber>
    </recommendedName>
</protein>
<dbReference type="PROSITE" id="PS00801">
    <property type="entry name" value="TRANSKETOLASE_1"/>
    <property type="match status" value="1"/>
</dbReference>
<feature type="binding site" evidence="11">
    <location>
        <position position="257"/>
    </location>
    <ligand>
        <name>thiamine diphosphate</name>
        <dbReference type="ChEBI" id="CHEBI:58937"/>
    </ligand>
</feature>
<evidence type="ECO:0000256" key="8">
    <source>
        <dbReference type="NCBIfam" id="TIGR00232"/>
    </source>
</evidence>
<dbReference type="GO" id="GO:0004802">
    <property type="term" value="F:transketolase activity"/>
    <property type="evidence" value="ECO:0007669"/>
    <property type="project" value="UniProtKB-UniRule"/>
</dbReference>
<organism evidence="15 16">
    <name type="scientific">Sandarakinorhabdus fusca</name>
    <dbReference type="NCBI Taxonomy" id="1439888"/>
    <lineage>
        <taxon>Bacteria</taxon>
        <taxon>Pseudomonadati</taxon>
        <taxon>Pseudomonadota</taxon>
        <taxon>Alphaproteobacteria</taxon>
        <taxon>Sphingomonadales</taxon>
        <taxon>Sphingosinicellaceae</taxon>
        <taxon>Sandarakinorhabdus</taxon>
    </lineage>
</organism>
<evidence type="ECO:0000256" key="10">
    <source>
        <dbReference type="PIRSR" id="PIRSR605478-2"/>
    </source>
</evidence>
<dbReference type="GO" id="GO:0005829">
    <property type="term" value="C:cytosol"/>
    <property type="evidence" value="ECO:0007669"/>
    <property type="project" value="TreeGrafter"/>
</dbReference>
<accession>A0A7C9GQ89</accession>
<dbReference type="NCBIfam" id="TIGR00232">
    <property type="entry name" value="tktlase_bact"/>
    <property type="match status" value="1"/>
</dbReference>
<feature type="binding site" evidence="10">
    <location>
        <position position="462"/>
    </location>
    <ligand>
        <name>substrate</name>
    </ligand>
</feature>
<feature type="binding site" evidence="10">
    <location>
        <position position="466"/>
    </location>
    <ligand>
        <name>substrate</name>
    </ligand>
</feature>
<dbReference type="RefSeq" id="WP_152576723.1">
    <property type="nucleotide sequence ID" value="NZ_JAATJI010000001.1"/>
</dbReference>
<evidence type="ECO:0000256" key="6">
    <source>
        <dbReference type="ARBA" id="ARBA00023052"/>
    </source>
</evidence>
<keyword evidence="4 12" id="KW-0479">Metal-binding</keyword>
<feature type="binding site" evidence="10">
    <location>
        <position position="454"/>
    </location>
    <ligand>
        <name>substrate</name>
    </ligand>
</feature>
<sequence>MTDSRTLANAIRALAMDAVEAANSGHPGMPMGMADAATALFTRHLKFDASRPDWADRDRFILSAGHGSMLLYALLHLTGYARPTIDDIRNFRQFGSPCAGHPENFELAGAETTTGPLGQGLAMSVGMAMAERHLNAVFGDDLVDHHTWVIAGDGCLMEGISQEAIGLAGHLKLGRLNVLWDDNRISIDGATSLSTSEDMAKRFDAAGWHVIACDGLDFASVDAALTAAKADPRPSLIACRTVIGFGAPTKAGTSGSHGSPLGAKEIGGAREALGWTAPAFEIPADIKAEWEAAGRRGATDRAAWEARLAASPHAEDFAQRMAGTVPAAALAGIDAHIAALIASPQKIATRKASELALAAINPLAPILLGGSADLTGSNNTRTKDQTTFSADDYAGRYVYYGIREFGMAAAMNGLALHGGVIPYGGTFLVFSDYMRNAIRLGALSHARVIHVLTHDSIGLGEDGPTHQPVEHLLSLRAIPNLAVYRPADTVETAEAWALALADATRPSVLALSRQNLPQLRLTAGENLTARGGYRLRAATVPRAVVFLATGSEVEIAIAAAALLEAEGFGCDVVSMPCWEAFDAQDAAYRADILGGDVLRVSVEAGVTLGWQRYTGTDGLNFGVDSFGASAPIDVLYDHFGLTGPKIAASVKARLQRNS</sequence>
<feature type="binding site" evidence="10">
    <location>
        <position position="26"/>
    </location>
    <ligand>
        <name>substrate</name>
    </ligand>
</feature>
<evidence type="ECO:0000313" key="16">
    <source>
        <dbReference type="Proteomes" id="UP000481327"/>
    </source>
</evidence>
<keyword evidence="6 11" id="KW-0786">Thiamine pyrophosphate</keyword>
<feature type="binding site" evidence="10">
    <location>
        <position position="513"/>
    </location>
    <ligand>
        <name>substrate</name>
    </ligand>
</feature>
<dbReference type="InterPro" id="IPR033247">
    <property type="entry name" value="Transketolase_fam"/>
</dbReference>
<dbReference type="PANTHER" id="PTHR43522">
    <property type="entry name" value="TRANSKETOLASE"/>
    <property type="match status" value="1"/>
</dbReference>
<keyword evidence="16" id="KW-1185">Reference proteome</keyword>
<comment type="catalytic activity">
    <reaction evidence="7">
        <text>D-sedoheptulose 7-phosphate + D-glyceraldehyde 3-phosphate = aldehydo-D-ribose 5-phosphate + D-xylulose 5-phosphate</text>
        <dbReference type="Rhea" id="RHEA:10508"/>
        <dbReference type="ChEBI" id="CHEBI:57483"/>
        <dbReference type="ChEBI" id="CHEBI:57737"/>
        <dbReference type="ChEBI" id="CHEBI:58273"/>
        <dbReference type="ChEBI" id="CHEBI:59776"/>
        <dbReference type="EC" id="2.2.1.1"/>
    </reaction>
</comment>
<evidence type="ECO:0000256" key="7">
    <source>
        <dbReference type="ARBA" id="ARBA00049473"/>
    </source>
</evidence>
<feature type="binding site" evidence="12">
    <location>
        <position position="153"/>
    </location>
    <ligand>
        <name>Mg(2+)</name>
        <dbReference type="ChEBI" id="CHEBI:18420"/>
    </ligand>
</feature>
<feature type="site" description="Important for catalytic activity" evidence="13">
    <location>
        <position position="26"/>
    </location>
</feature>
<dbReference type="InterPro" id="IPR005478">
    <property type="entry name" value="Transketolase_bac-like"/>
</dbReference>
<feature type="binding site" evidence="11">
    <location>
        <begin position="115"/>
        <end position="117"/>
    </location>
    <ligand>
        <name>thiamine diphosphate</name>
        <dbReference type="ChEBI" id="CHEBI:58937"/>
    </ligand>
</feature>
<feature type="binding site" evidence="10">
    <location>
        <position position="377"/>
    </location>
    <ligand>
        <name>substrate</name>
    </ligand>
</feature>
<dbReference type="InterPro" id="IPR049557">
    <property type="entry name" value="Transketolase_CS"/>
</dbReference>
<dbReference type="InterPro" id="IPR005475">
    <property type="entry name" value="Transketolase-like_Pyr-bd"/>
</dbReference>
<dbReference type="EMBL" id="WIOL01000001">
    <property type="protein sequence ID" value="MQT16311.1"/>
    <property type="molecule type" value="Genomic_DNA"/>
</dbReference>
<dbReference type="GO" id="GO:0046872">
    <property type="term" value="F:metal ion binding"/>
    <property type="evidence" value="ECO:0007669"/>
    <property type="project" value="UniProtKB-KW"/>
</dbReference>
<proteinExistence type="inferred from homology"/>
<dbReference type="SUPFAM" id="SSF52518">
    <property type="entry name" value="Thiamin diphosphate-binding fold (THDP-binding)"/>
    <property type="match status" value="2"/>
</dbReference>
<comment type="cofactor">
    <cofactor evidence="11">
        <name>thiamine diphosphate</name>
        <dbReference type="ChEBI" id="CHEBI:58937"/>
    </cofactor>
    <text evidence="11">Binds 1 thiamine pyrophosphate per subunit. During the reaction, the substrate forms a covalent intermediate with the cofactor.</text>
</comment>
<keyword evidence="3 15" id="KW-0808">Transferase</keyword>
<evidence type="ECO:0000256" key="3">
    <source>
        <dbReference type="ARBA" id="ARBA00022679"/>
    </source>
</evidence>
<dbReference type="InterPro" id="IPR009014">
    <property type="entry name" value="Transketo_C/PFOR_II"/>
</dbReference>
<evidence type="ECO:0000256" key="9">
    <source>
        <dbReference type="PIRSR" id="PIRSR605478-1"/>
    </source>
</evidence>
<keyword evidence="5 12" id="KW-0460">Magnesium</keyword>
<evidence type="ECO:0000256" key="11">
    <source>
        <dbReference type="PIRSR" id="PIRSR605478-3"/>
    </source>
</evidence>
<dbReference type="Pfam" id="PF02779">
    <property type="entry name" value="Transket_pyr"/>
    <property type="match status" value="1"/>
</dbReference>